<dbReference type="PANTHER" id="PTHR44688">
    <property type="entry name" value="DNA-BINDING TRANSCRIPTIONAL ACTIVATOR DEVR_DOSR"/>
    <property type="match status" value="1"/>
</dbReference>
<dbReference type="InterPro" id="IPR000792">
    <property type="entry name" value="Tscrpt_reg_LuxR_C"/>
</dbReference>
<keyword evidence="4" id="KW-1133">Transmembrane helix</keyword>
<keyword evidence="2" id="KW-0238">DNA-binding</keyword>
<feature type="transmembrane region" description="Helical" evidence="4">
    <location>
        <begin position="261"/>
        <end position="282"/>
    </location>
</feature>
<keyword evidence="3" id="KW-0804">Transcription</keyword>
<accession>A0ABP6UVU9</accession>
<protein>
    <recommendedName>
        <fullName evidence="5">HTH luxR-type domain-containing protein</fullName>
    </recommendedName>
</protein>
<dbReference type="RefSeq" id="WP_344930072.1">
    <property type="nucleotide sequence ID" value="NZ_BAABCW010000022.1"/>
</dbReference>
<evidence type="ECO:0000256" key="1">
    <source>
        <dbReference type="ARBA" id="ARBA00023015"/>
    </source>
</evidence>
<gene>
    <name evidence="6" type="ORF">GCM10022393_37500</name>
</gene>
<proteinExistence type="predicted"/>
<dbReference type="PROSITE" id="PS50043">
    <property type="entry name" value="HTH_LUXR_2"/>
    <property type="match status" value="1"/>
</dbReference>
<evidence type="ECO:0000313" key="7">
    <source>
        <dbReference type="Proteomes" id="UP001500459"/>
    </source>
</evidence>
<organism evidence="6 7">
    <name type="scientific">Aquimarina addita</name>
    <dbReference type="NCBI Taxonomy" id="870485"/>
    <lineage>
        <taxon>Bacteria</taxon>
        <taxon>Pseudomonadati</taxon>
        <taxon>Bacteroidota</taxon>
        <taxon>Flavobacteriia</taxon>
        <taxon>Flavobacteriales</taxon>
        <taxon>Flavobacteriaceae</taxon>
        <taxon>Aquimarina</taxon>
    </lineage>
</organism>
<keyword evidence="4" id="KW-0812">Transmembrane</keyword>
<evidence type="ECO:0000259" key="5">
    <source>
        <dbReference type="PROSITE" id="PS50043"/>
    </source>
</evidence>
<evidence type="ECO:0000256" key="2">
    <source>
        <dbReference type="ARBA" id="ARBA00023125"/>
    </source>
</evidence>
<sequence>MKHLYLFVAIAFIITPQISRAQYEFSGHIDKNIWRGDIYLSLIEDYRKVSGIHTEQIIQKATPDSTGYFRFSGDNLPLDNRIYKIQVENCFTNNEPSLHFKGHCTQGKEILFIANNKDTLSTPLSSDQEMFCRMYSTNEKSIGFIKIDSIINEMQFAFSTYRSETNRKINSKRWCTALQEYGVSIKEPLIELYIYSLLSDKTNELHSYYLEDLKTNTYYDQLFNRLLQKYPDSPYIKQYEPELAADKFLINSSAIQSSNRWWIYVILILLTGSVLLNIFQLFQAKKTHNHSVTIDKNLTEQEQKILNLILEDKTNKEIAATMFISLSTVKTHINNLYKKLNVRSREEVKSL</sequence>
<evidence type="ECO:0000256" key="3">
    <source>
        <dbReference type="ARBA" id="ARBA00023163"/>
    </source>
</evidence>
<dbReference type="PROSITE" id="PS00622">
    <property type="entry name" value="HTH_LUXR_1"/>
    <property type="match status" value="1"/>
</dbReference>
<dbReference type="PANTHER" id="PTHR44688:SF16">
    <property type="entry name" value="DNA-BINDING TRANSCRIPTIONAL ACTIVATOR DEVR_DOSR"/>
    <property type="match status" value="1"/>
</dbReference>
<dbReference type="CDD" id="cd06170">
    <property type="entry name" value="LuxR_C_like"/>
    <property type="match status" value="1"/>
</dbReference>
<reference evidence="7" key="1">
    <citation type="journal article" date="2019" name="Int. J. Syst. Evol. Microbiol.">
        <title>The Global Catalogue of Microorganisms (GCM) 10K type strain sequencing project: providing services to taxonomists for standard genome sequencing and annotation.</title>
        <authorList>
            <consortium name="The Broad Institute Genomics Platform"/>
            <consortium name="The Broad Institute Genome Sequencing Center for Infectious Disease"/>
            <person name="Wu L."/>
            <person name="Ma J."/>
        </authorList>
    </citation>
    <scope>NUCLEOTIDE SEQUENCE [LARGE SCALE GENOMIC DNA]</scope>
    <source>
        <strain evidence="7">JCM 17106</strain>
    </source>
</reference>
<keyword evidence="7" id="KW-1185">Reference proteome</keyword>
<dbReference type="EMBL" id="BAABCW010000022">
    <property type="protein sequence ID" value="GAA3519790.1"/>
    <property type="molecule type" value="Genomic_DNA"/>
</dbReference>
<dbReference type="PRINTS" id="PR00038">
    <property type="entry name" value="HTHLUXR"/>
</dbReference>
<keyword evidence="4" id="KW-0472">Membrane</keyword>
<dbReference type="SUPFAM" id="SSF46894">
    <property type="entry name" value="C-terminal effector domain of the bipartite response regulators"/>
    <property type="match status" value="1"/>
</dbReference>
<feature type="domain" description="HTH luxR-type" evidence="5">
    <location>
        <begin position="291"/>
        <end position="351"/>
    </location>
</feature>
<dbReference type="SMART" id="SM00421">
    <property type="entry name" value="HTH_LUXR"/>
    <property type="match status" value="1"/>
</dbReference>
<dbReference type="InterPro" id="IPR036388">
    <property type="entry name" value="WH-like_DNA-bd_sf"/>
</dbReference>
<dbReference type="InterPro" id="IPR016032">
    <property type="entry name" value="Sig_transdc_resp-reg_C-effctor"/>
</dbReference>
<name>A0ABP6UVU9_9FLAO</name>
<comment type="caution">
    <text evidence="6">The sequence shown here is derived from an EMBL/GenBank/DDBJ whole genome shotgun (WGS) entry which is preliminary data.</text>
</comment>
<dbReference type="Pfam" id="PF00196">
    <property type="entry name" value="GerE"/>
    <property type="match status" value="1"/>
</dbReference>
<dbReference type="Gene3D" id="1.10.10.10">
    <property type="entry name" value="Winged helix-like DNA-binding domain superfamily/Winged helix DNA-binding domain"/>
    <property type="match status" value="1"/>
</dbReference>
<evidence type="ECO:0000313" key="6">
    <source>
        <dbReference type="EMBL" id="GAA3519790.1"/>
    </source>
</evidence>
<keyword evidence="1" id="KW-0805">Transcription regulation</keyword>
<dbReference type="Proteomes" id="UP001500459">
    <property type="component" value="Unassembled WGS sequence"/>
</dbReference>
<evidence type="ECO:0000256" key="4">
    <source>
        <dbReference type="SAM" id="Phobius"/>
    </source>
</evidence>